<dbReference type="EMBL" id="UINC01183175">
    <property type="protein sequence ID" value="SVD93791.1"/>
    <property type="molecule type" value="Genomic_DNA"/>
</dbReference>
<evidence type="ECO:0008006" key="2">
    <source>
        <dbReference type="Google" id="ProtNLM"/>
    </source>
</evidence>
<evidence type="ECO:0000313" key="1">
    <source>
        <dbReference type="EMBL" id="SVD93791.1"/>
    </source>
</evidence>
<dbReference type="AlphaFoldDB" id="A0A382ZE82"/>
<feature type="non-terminal residue" evidence="1">
    <location>
        <position position="111"/>
    </location>
</feature>
<gene>
    <name evidence="1" type="ORF">METZ01_LOCUS446645</name>
</gene>
<dbReference type="InterPro" id="IPR028994">
    <property type="entry name" value="Integrin_alpha_N"/>
</dbReference>
<protein>
    <recommendedName>
        <fullName evidence="2">VCBS repeat-containing protein</fullName>
    </recommendedName>
</protein>
<sequence length="111" mass="12517">MFGGFLIVVNLAIAEKEGNATGFRFRGPEIVKIDWNARALHASDLNGDGLTDLAIVNRERSRIEILYRRKPGEKVKDVQPARPDRWEPVLENAPYVRENLSIDEEVTSLAT</sequence>
<accession>A0A382ZE82</accession>
<reference evidence="1" key="1">
    <citation type="submission" date="2018-05" db="EMBL/GenBank/DDBJ databases">
        <authorList>
            <person name="Lanie J.A."/>
            <person name="Ng W.-L."/>
            <person name="Kazmierczak K.M."/>
            <person name="Andrzejewski T.M."/>
            <person name="Davidsen T.M."/>
            <person name="Wayne K.J."/>
            <person name="Tettelin H."/>
            <person name="Glass J.I."/>
            <person name="Rusch D."/>
            <person name="Podicherti R."/>
            <person name="Tsui H.-C.T."/>
            <person name="Winkler M.E."/>
        </authorList>
    </citation>
    <scope>NUCLEOTIDE SEQUENCE</scope>
</reference>
<proteinExistence type="predicted"/>
<dbReference type="SUPFAM" id="SSF69318">
    <property type="entry name" value="Integrin alpha N-terminal domain"/>
    <property type="match status" value="1"/>
</dbReference>
<organism evidence="1">
    <name type="scientific">marine metagenome</name>
    <dbReference type="NCBI Taxonomy" id="408172"/>
    <lineage>
        <taxon>unclassified sequences</taxon>
        <taxon>metagenomes</taxon>
        <taxon>ecological metagenomes</taxon>
    </lineage>
</organism>
<name>A0A382ZE82_9ZZZZ</name>